<protein>
    <submittedName>
        <fullName evidence="1">Uncharacterized protein</fullName>
    </submittedName>
</protein>
<gene>
    <name evidence="1" type="ORF">IQ35_01061</name>
</gene>
<evidence type="ECO:0000313" key="2">
    <source>
        <dbReference type="Proteomes" id="UP000316624"/>
    </source>
</evidence>
<accession>A0A562KL57</accession>
<reference evidence="1 2" key="1">
    <citation type="journal article" date="2015" name="Stand. Genomic Sci.">
        <title>Genomic Encyclopedia of Bacterial and Archaeal Type Strains, Phase III: the genomes of soil and plant-associated and newly described type strains.</title>
        <authorList>
            <person name="Whitman W.B."/>
            <person name="Woyke T."/>
            <person name="Klenk H.P."/>
            <person name="Zhou Y."/>
            <person name="Lilburn T.G."/>
            <person name="Beck B.J."/>
            <person name="De Vos P."/>
            <person name="Vandamme P."/>
            <person name="Eisen J.A."/>
            <person name="Garrity G."/>
            <person name="Hugenholtz P."/>
            <person name="Kyrpides N.C."/>
        </authorList>
    </citation>
    <scope>NUCLEOTIDE SEQUENCE [LARGE SCALE GENOMIC DNA]</scope>
    <source>
        <strain evidence="1 2">CGMCC 1.7748</strain>
    </source>
</reference>
<sequence>MPVSGWKIDEAERAALLERFPPAWPHAVADHITLDAHARADDPLPAARAARIVGSIDDGEGLQAMVVAIDGTTDRPDGSTYHITWSLDRARGRKPIESNDVIARLGWRPFDDPLPIPIIPARF</sequence>
<dbReference type="AlphaFoldDB" id="A0A562KL57"/>
<dbReference type="Proteomes" id="UP000316624">
    <property type="component" value="Unassembled WGS sequence"/>
</dbReference>
<organism evidence="1 2">
    <name type="scientific">Sphingobium wenxiniae (strain DSM 21828 / CGMCC 1.7748 / JZ-1)</name>
    <dbReference type="NCBI Taxonomy" id="595605"/>
    <lineage>
        <taxon>Bacteria</taxon>
        <taxon>Pseudomonadati</taxon>
        <taxon>Pseudomonadota</taxon>
        <taxon>Alphaproteobacteria</taxon>
        <taxon>Sphingomonadales</taxon>
        <taxon>Sphingomonadaceae</taxon>
        <taxon>Sphingobium</taxon>
    </lineage>
</organism>
<name>A0A562KL57_SPHWJ</name>
<proteinExistence type="predicted"/>
<keyword evidence="2" id="KW-1185">Reference proteome</keyword>
<evidence type="ECO:0000313" key="1">
    <source>
        <dbReference type="EMBL" id="TWH95973.1"/>
    </source>
</evidence>
<dbReference type="EMBL" id="VLKK01000003">
    <property type="protein sequence ID" value="TWH95973.1"/>
    <property type="molecule type" value="Genomic_DNA"/>
</dbReference>
<comment type="caution">
    <text evidence="1">The sequence shown here is derived from an EMBL/GenBank/DDBJ whole genome shotgun (WGS) entry which is preliminary data.</text>
</comment>
<dbReference type="RefSeq" id="WP_021246969.1">
    <property type="nucleotide sequence ID" value="NZ_JACIIY010000005.1"/>
</dbReference>